<name>A0A4Y9Y5L6_9AGAM</name>
<comment type="caution">
    <text evidence="2">The sequence shown here is derived from an EMBL/GenBank/DDBJ whole genome shotgun (WGS) entry which is preliminary data.</text>
</comment>
<dbReference type="AlphaFoldDB" id="A0A4Y9Y5L6"/>
<organism evidence="2 3">
    <name type="scientific">Dentipellis fragilis</name>
    <dbReference type="NCBI Taxonomy" id="205917"/>
    <lineage>
        <taxon>Eukaryota</taxon>
        <taxon>Fungi</taxon>
        <taxon>Dikarya</taxon>
        <taxon>Basidiomycota</taxon>
        <taxon>Agaricomycotina</taxon>
        <taxon>Agaricomycetes</taxon>
        <taxon>Russulales</taxon>
        <taxon>Hericiaceae</taxon>
        <taxon>Dentipellis</taxon>
    </lineage>
</organism>
<dbReference type="EMBL" id="SEOQ01000754">
    <property type="protein sequence ID" value="TFY57390.1"/>
    <property type="molecule type" value="Genomic_DNA"/>
</dbReference>
<proteinExistence type="predicted"/>
<evidence type="ECO:0000256" key="1">
    <source>
        <dbReference type="SAM" id="MobiDB-lite"/>
    </source>
</evidence>
<reference evidence="2 3" key="1">
    <citation type="submission" date="2019-02" db="EMBL/GenBank/DDBJ databases">
        <title>Genome sequencing of the rare red list fungi Dentipellis fragilis.</title>
        <authorList>
            <person name="Buettner E."/>
            <person name="Kellner H."/>
        </authorList>
    </citation>
    <scope>NUCLEOTIDE SEQUENCE [LARGE SCALE GENOMIC DNA]</scope>
    <source>
        <strain evidence="2 3">DSM 105465</strain>
    </source>
</reference>
<dbReference type="Proteomes" id="UP000298327">
    <property type="component" value="Unassembled WGS sequence"/>
</dbReference>
<gene>
    <name evidence="2" type="ORF">EVG20_g8567</name>
</gene>
<feature type="compositionally biased region" description="Basic residues" evidence="1">
    <location>
        <begin position="150"/>
        <end position="160"/>
    </location>
</feature>
<keyword evidence="3" id="KW-1185">Reference proteome</keyword>
<feature type="region of interest" description="Disordered" evidence="1">
    <location>
        <begin position="141"/>
        <end position="162"/>
    </location>
</feature>
<feature type="region of interest" description="Disordered" evidence="1">
    <location>
        <begin position="54"/>
        <end position="76"/>
    </location>
</feature>
<evidence type="ECO:0000313" key="2">
    <source>
        <dbReference type="EMBL" id="TFY57390.1"/>
    </source>
</evidence>
<sequence length="424" mass="46278">MPHGGAIPGVTLARGAPRLLREGQQMAKPHAYGLIHPEMQNSGGLRIQKPAPWGARSAAIRHQASGGGHQEEDISVSAMRRGGSRDLLVSVYRASLAWAVALTEKVHGWTRMGMEREKRGGRGRCARPFCLFVRGDTARSLSRGGSKAPVHGKARVRSTRSRPVCGAIGSRQQIDSGRQWTMYRRPLACGGCTRGRTSAPLHPRHLRRVRASTSPEPTPSHSQSQVHLWFSFEMQTPCLRRRAWELLLRPQKLAPSAVRAGRQPGRATRVLVNELPPIGILGLSLSASLPARADDKDTEPELELELSFLGAPEREASADGASGAYAERERRVSRSAVFAGKKDGMVNGKGRNERAYVDMGMVSRSRLSTSWMQRLFMSRFAPAPAVAAGEASAVSFMEHRKGGERQVRLLVEDTLYGGRLGARA</sequence>
<protein>
    <submittedName>
        <fullName evidence="2">Uncharacterized protein</fullName>
    </submittedName>
</protein>
<evidence type="ECO:0000313" key="3">
    <source>
        <dbReference type="Proteomes" id="UP000298327"/>
    </source>
</evidence>
<accession>A0A4Y9Y5L6</accession>